<keyword evidence="2" id="KW-1133">Transmembrane helix</keyword>
<dbReference type="STRING" id="1121022.GCA_000376105_04034"/>
<reference evidence="3 4" key="1">
    <citation type="journal article" date="2014" name="Nature">
        <title>Sequential evolution of bacterial morphology by co-option of a developmental regulator.</title>
        <authorList>
            <person name="Jiang C."/>
            <person name="Brown P.J."/>
            <person name="Ducret A."/>
            <person name="Brun Y.V."/>
        </authorList>
    </citation>
    <scope>NUCLEOTIDE SEQUENCE [LARGE SCALE GENOMIC DNA]</scope>
    <source>
        <strain evidence="3 4">DSM 16100</strain>
    </source>
</reference>
<keyword evidence="4" id="KW-1185">Reference proteome</keyword>
<comment type="caution">
    <text evidence="3">The sequence shown here is derived from an EMBL/GenBank/DDBJ whole genome shotgun (WGS) entry which is preliminary data.</text>
</comment>
<name>V4P6E4_9CAUL</name>
<dbReference type="EMBL" id="AWGB01000069">
    <property type="protein sequence ID" value="ESQ83641.1"/>
    <property type="molecule type" value="Genomic_DNA"/>
</dbReference>
<dbReference type="SUPFAM" id="SSF103473">
    <property type="entry name" value="MFS general substrate transporter"/>
    <property type="match status" value="1"/>
</dbReference>
<keyword evidence="2" id="KW-0812">Transmembrane</keyword>
<protein>
    <recommendedName>
        <fullName evidence="5">Sugar:proton symporter</fullName>
    </recommendedName>
</protein>
<feature type="transmembrane region" description="Helical" evidence="2">
    <location>
        <begin position="35"/>
        <end position="56"/>
    </location>
</feature>
<feature type="transmembrane region" description="Helical" evidence="2">
    <location>
        <begin position="331"/>
        <end position="351"/>
    </location>
</feature>
<evidence type="ECO:0000313" key="4">
    <source>
        <dbReference type="Proteomes" id="UP000017837"/>
    </source>
</evidence>
<organism evidence="3 4">
    <name type="scientific">Asticcacaulis benevestitus DSM 16100 = ATCC BAA-896</name>
    <dbReference type="NCBI Taxonomy" id="1121022"/>
    <lineage>
        <taxon>Bacteria</taxon>
        <taxon>Pseudomonadati</taxon>
        <taxon>Pseudomonadota</taxon>
        <taxon>Alphaproteobacteria</taxon>
        <taxon>Caulobacterales</taxon>
        <taxon>Caulobacteraceae</taxon>
        <taxon>Asticcacaulis</taxon>
    </lineage>
</organism>
<evidence type="ECO:0008006" key="5">
    <source>
        <dbReference type="Google" id="ProtNLM"/>
    </source>
</evidence>
<dbReference type="OrthoDB" id="6009269at2"/>
<dbReference type="RefSeq" id="WP_018083720.1">
    <property type="nucleotide sequence ID" value="NZ_AQWM01000041.1"/>
</dbReference>
<evidence type="ECO:0000313" key="3">
    <source>
        <dbReference type="EMBL" id="ESQ83641.1"/>
    </source>
</evidence>
<dbReference type="GO" id="GO:0008643">
    <property type="term" value="P:carbohydrate transport"/>
    <property type="evidence" value="ECO:0007669"/>
    <property type="project" value="InterPro"/>
</dbReference>
<feature type="transmembrane region" description="Helical" evidence="2">
    <location>
        <begin position="160"/>
        <end position="181"/>
    </location>
</feature>
<feature type="transmembrane region" description="Helical" evidence="2">
    <location>
        <begin position="94"/>
        <end position="114"/>
    </location>
</feature>
<feature type="transmembrane region" description="Helical" evidence="2">
    <location>
        <begin position="276"/>
        <end position="299"/>
    </location>
</feature>
<feature type="transmembrane region" description="Helical" evidence="2">
    <location>
        <begin position="62"/>
        <end position="82"/>
    </location>
</feature>
<dbReference type="Gene3D" id="1.20.1250.20">
    <property type="entry name" value="MFS general substrate transporter like domains"/>
    <property type="match status" value="1"/>
</dbReference>
<dbReference type="PATRIC" id="fig|1121022.4.peg.4143"/>
<evidence type="ECO:0000256" key="1">
    <source>
        <dbReference type="ARBA" id="ARBA00009617"/>
    </source>
</evidence>
<dbReference type="InterPro" id="IPR036259">
    <property type="entry name" value="MFS_trans_sf"/>
</dbReference>
<dbReference type="GO" id="GO:0015293">
    <property type="term" value="F:symporter activity"/>
    <property type="evidence" value="ECO:0007669"/>
    <property type="project" value="InterPro"/>
</dbReference>
<dbReference type="eggNOG" id="COG2211">
    <property type="taxonomic scope" value="Bacteria"/>
</dbReference>
<feature type="transmembrane region" description="Helical" evidence="2">
    <location>
        <begin position="417"/>
        <end position="439"/>
    </location>
</feature>
<dbReference type="Proteomes" id="UP000017837">
    <property type="component" value="Unassembled WGS sequence"/>
</dbReference>
<dbReference type="PANTHER" id="PTHR11328:SF24">
    <property type="entry name" value="MAJOR FACILITATOR SUPERFAMILY (MFS) PROFILE DOMAIN-CONTAINING PROTEIN"/>
    <property type="match status" value="1"/>
</dbReference>
<dbReference type="InterPro" id="IPR039672">
    <property type="entry name" value="MFS_2"/>
</dbReference>
<feature type="transmembrane region" description="Helical" evidence="2">
    <location>
        <begin position="241"/>
        <end position="264"/>
    </location>
</feature>
<dbReference type="GO" id="GO:0005886">
    <property type="term" value="C:plasma membrane"/>
    <property type="evidence" value="ECO:0007669"/>
    <property type="project" value="TreeGrafter"/>
</dbReference>
<feature type="transmembrane region" description="Helical" evidence="2">
    <location>
        <begin position="120"/>
        <end position="139"/>
    </location>
</feature>
<dbReference type="AlphaFoldDB" id="V4P6E4"/>
<feature type="transmembrane region" description="Helical" evidence="2">
    <location>
        <begin position="372"/>
        <end position="397"/>
    </location>
</feature>
<accession>V4P6E4</accession>
<feature type="transmembrane region" description="Helical" evidence="2">
    <location>
        <begin position="306"/>
        <end position="325"/>
    </location>
</feature>
<dbReference type="PANTHER" id="PTHR11328">
    <property type="entry name" value="MAJOR FACILITATOR SUPERFAMILY DOMAIN-CONTAINING PROTEIN"/>
    <property type="match status" value="1"/>
</dbReference>
<sequence>MTMQRVPSRIAHTLSLVKRDRHLIGYSTGNFGKNLLLSSFDVTLLFLLTDFLGIAPGHVSCLMLIVFFGDLVFDLGAGFLASYAQNMGTGYRRIIALGTVPCAAAFALIYSLPLLGLKDIAVIAPIILFFRATYAIIDVPHNSLLTRVATDSRARGRASGYRFVFSSAASLVIATVLVPFMETASQHDMPGRLATLGMVGGLLFCIAMLFAAWSSKIDGPANQRQVPTSARIVFLPRPDRLFAAIAVIALVTGFAMPAFSRMILYIATYVLKQPAFAGHVLLALTLGQLPGAVMWIFLIRFYDKTTLLAVSHAVAACGIFFFSMVGAHQSLLIGFAVIIGVGFAGVFMLPWGILADIVDFAEFRHRVRRETAAFASILVILKAGAAASVATIGWTLGRLGYVAGAEQPELVLTGMKILAFGVPILGALIAIVTLQRMAVSHQLHARIVRAIKARRSRD</sequence>
<proteinExistence type="inferred from homology"/>
<feature type="transmembrane region" description="Helical" evidence="2">
    <location>
        <begin position="193"/>
        <end position="214"/>
    </location>
</feature>
<gene>
    <name evidence="3" type="ORF">ABENE_20225</name>
</gene>
<dbReference type="Pfam" id="PF13347">
    <property type="entry name" value="MFS_2"/>
    <property type="match status" value="1"/>
</dbReference>
<keyword evidence="2" id="KW-0472">Membrane</keyword>
<comment type="similarity">
    <text evidence="1">Belongs to the sodium:galactoside symporter (TC 2.A.2) family.</text>
</comment>
<evidence type="ECO:0000256" key="2">
    <source>
        <dbReference type="SAM" id="Phobius"/>
    </source>
</evidence>